<dbReference type="Proteomes" id="UP000053424">
    <property type="component" value="Unassembled WGS sequence"/>
</dbReference>
<sequence length="161" mass="18081">MTKIRVFWVTAGRFERSGSSDIAAVNKFIELGVWTYAYYVLNFQRFRGGSGEGDASVSLPIPFVVSVTKLSVEKHSYCDDGKTDTELAANADWNRRGLYVGPQFNTHGVGVEVTFDNFLSEPGINETVAQFIPEYASHKEQQEYIKWLVKGKNCCAFYAAR</sequence>
<dbReference type="EMBL" id="KN831800">
    <property type="protein sequence ID" value="KIM36977.1"/>
    <property type="molecule type" value="Genomic_DNA"/>
</dbReference>
<dbReference type="AlphaFoldDB" id="A0A0C2Y7H0"/>
<dbReference type="Pfam" id="PF02330">
    <property type="entry name" value="MAM33"/>
    <property type="match status" value="1"/>
</dbReference>
<proteinExistence type="predicted"/>
<reference evidence="1 2" key="1">
    <citation type="submission" date="2014-04" db="EMBL/GenBank/DDBJ databases">
        <authorList>
            <consortium name="DOE Joint Genome Institute"/>
            <person name="Kuo A."/>
            <person name="Gay G."/>
            <person name="Dore J."/>
            <person name="Kohler A."/>
            <person name="Nagy L.G."/>
            <person name="Floudas D."/>
            <person name="Copeland A."/>
            <person name="Barry K.W."/>
            <person name="Cichocki N."/>
            <person name="Veneault-Fourrey C."/>
            <person name="LaButti K."/>
            <person name="Lindquist E.A."/>
            <person name="Lipzen A."/>
            <person name="Lundell T."/>
            <person name="Morin E."/>
            <person name="Murat C."/>
            <person name="Sun H."/>
            <person name="Tunlid A."/>
            <person name="Henrissat B."/>
            <person name="Grigoriev I.V."/>
            <person name="Hibbett D.S."/>
            <person name="Martin F."/>
            <person name="Nordberg H.P."/>
            <person name="Cantor M.N."/>
            <person name="Hua S.X."/>
        </authorList>
    </citation>
    <scope>NUCLEOTIDE SEQUENCE [LARGE SCALE GENOMIC DNA]</scope>
    <source>
        <strain evidence="2">h7</strain>
    </source>
</reference>
<protein>
    <submittedName>
        <fullName evidence="1">Uncharacterized protein</fullName>
    </submittedName>
</protein>
<accession>A0A0C2Y7H0</accession>
<dbReference type="GO" id="GO:0005759">
    <property type="term" value="C:mitochondrial matrix"/>
    <property type="evidence" value="ECO:0007669"/>
    <property type="project" value="InterPro"/>
</dbReference>
<evidence type="ECO:0000313" key="1">
    <source>
        <dbReference type="EMBL" id="KIM36977.1"/>
    </source>
</evidence>
<dbReference type="HOGENOM" id="CLU_1643907_0_0_1"/>
<dbReference type="SUPFAM" id="SSF54529">
    <property type="entry name" value="Mitochondrial glycoprotein MAM33-like"/>
    <property type="match status" value="1"/>
</dbReference>
<keyword evidence="2" id="KW-1185">Reference proteome</keyword>
<name>A0A0C2Y7H0_HEBCY</name>
<dbReference type="STRING" id="686832.A0A0C2Y7H0"/>
<dbReference type="OrthoDB" id="278212at2759"/>
<dbReference type="InterPro" id="IPR036561">
    <property type="entry name" value="MAM33_sf"/>
</dbReference>
<dbReference type="InterPro" id="IPR003428">
    <property type="entry name" value="MAM33"/>
</dbReference>
<gene>
    <name evidence="1" type="ORF">M413DRAFT_13566</name>
</gene>
<organism evidence="1 2">
    <name type="scientific">Hebeloma cylindrosporum</name>
    <dbReference type="NCBI Taxonomy" id="76867"/>
    <lineage>
        <taxon>Eukaryota</taxon>
        <taxon>Fungi</taxon>
        <taxon>Dikarya</taxon>
        <taxon>Basidiomycota</taxon>
        <taxon>Agaricomycotina</taxon>
        <taxon>Agaricomycetes</taxon>
        <taxon>Agaricomycetidae</taxon>
        <taxon>Agaricales</taxon>
        <taxon>Agaricineae</taxon>
        <taxon>Hymenogastraceae</taxon>
        <taxon>Hebeloma</taxon>
    </lineage>
</organism>
<reference evidence="2" key="2">
    <citation type="submission" date="2015-01" db="EMBL/GenBank/DDBJ databases">
        <title>Evolutionary Origins and Diversification of the Mycorrhizal Mutualists.</title>
        <authorList>
            <consortium name="DOE Joint Genome Institute"/>
            <consortium name="Mycorrhizal Genomics Consortium"/>
            <person name="Kohler A."/>
            <person name="Kuo A."/>
            <person name="Nagy L.G."/>
            <person name="Floudas D."/>
            <person name="Copeland A."/>
            <person name="Barry K.W."/>
            <person name="Cichocki N."/>
            <person name="Veneault-Fourrey C."/>
            <person name="LaButti K."/>
            <person name="Lindquist E.A."/>
            <person name="Lipzen A."/>
            <person name="Lundell T."/>
            <person name="Morin E."/>
            <person name="Murat C."/>
            <person name="Riley R."/>
            <person name="Ohm R."/>
            <person name="Sun H."/>
            <person name="Tunlid A."/>
            <person name="Henrissat B."/>
            <person name="Grigoriev I.V."/>
            <person name="Hibbett D.S."/>
            <person name="Martin F."/>
        </authorList>
    </citation>
    <scope>NUCLEOTIDE SEQUENCE [LARGE SCALE GENOMIC DNA]</scope>
    <source>
        <strain evidence="2">h7</strain>
    </source>
</reference>
<evidence type="ECO:0000313" key="2">
    <source>
        <dbReference type="Proteomes" id="UP000053424"/>
    </source>
</evidence>
<dbReference type="Gene3D" id="3.10.280.10">
    <property type="entry name" value="Mitochondrial glycoprotein"/>
    <property type="match status" value="1"/>
</dbReference>